<dbReference type="EMBL" id="CANTUO010000001">
    <property type="protein sequence ID" value="CAI5757420.1"/>
    <property type="molecule type" value="Genomic_DNA"/>
</dbReference>
<evidence type="ECO:0000256" key="1">
    <source>
        <dbReference type="ARBA" id="ARBA00004123"/>
    </source>
</evidence>
<keyword evidence="13" id="KW-0137">Centromere</keyword>
<feature type="compositionally biased region" description="Polar residues" evidence="17">
    <location>
        <begin position="158"/>
        <end position="174"/>
    </location>
</feature>
<feature type="compositionally biased region" description="Polar residues" evidence="17">
    <location>
        <begin position="207"/>
        <end position="218"/>
    </location>
</feature>
<comment type="similarity">
    <text evidence="4">Belongs to the DASH complex DAM1 family.</text>
</comment>
<sequence length="247" mass="28474">MPSSSRPTTPLERRRRKSHRSSGITVPTLSPKIHHYPIDKDHLPLESPDIISKFTSLSDSIDDLDINMRDLYQIHDALSGQTNESFASFLYGLSMTLWCVDFPGNPSKETYEESIRRKERKEKIKQIEQKIEEAESINLRLKQRLNEEKIKQPITKPVTKQITRPLRTTSQNIPNKRPKHNENDTGSENSFVAQPQNKSKIPFAKPTSRNSSGPNLNQPPRYMRGLFDKKQDQSSKPSSLANRPRFR</sequence>
<dbReference type="Pfam" id="PF08653">
    <property type="entry name" value="DASH_Dam1"/>
    <property type="match status" value="1"/>
</dbReference>
<feature type="region of interest" description="Disordered" evidence="17">
    <location>
        <begin position="154"/>
        <end position="247"/>
    </location>
</feature>
<keyword evidence="12" id="KW-0539">Nucleus</keyword>
<evidence type="ECO:0000313" key="19">
    <source>
        <dbReference type="Proteomes" id="UP001152885"/>
    </source>
</evidence>
<evidence type="ECO:0000256" key="15">
    <source>
        <dbReference type="ARBA" id="ARBA00047036"/>
    </source>
</evidence>
<feature type="compositionally biased region" description="Polar residues" evidence="17">
    <location>
        <begin position="184"/>
        <end position="199"/>
    </location>
</feature>
<comment type="subunit">
    <text evidence="15">Component of the DASH complex consisting of ASK1, DAD1, DAD2, DAD3, DAD4, DAM1, DUO1, HSK3, SPC19 and SPC34, with a stoichiometry of one copy of each subunit per complex. Multiple DASH complexes oligomerize to form a ring that encircles spindle microtubules and organizes the rod-like NDC80 complexes of the outer kinetochore. DASH complex oligomerization strengthens microtubule attachments. Within the complex, DAM1 and DUO1 may form the microtubule connections. On cytoplasmic microtubules, DASH complexes appear to form patches instead of rings. Interacts with the outer kinetochore component NDC80; the interaction is direct.</text>
</comment>
<evidence type="ECO:0000256" key="14">
    <source>
        <dbReference type="ARBA" id="ARBA00030453"/>
    </source>
</evidence>
<dbReference type="GO" id="GO:0044732">
    <property type="term" value="C:mitotic spindle pole body"/>
    <property type="evidence" value="ECO:0007669"/>
    <property type="project" value="TreeGrafter"/>
</dbReference>
<protein>
    <recommendedName>
        <fullName evidence="5">DASH complex subunit DAM1</fullName>
    </recommendedName>
    <alternativeName>
        <fullName evidence="14">Outer kinetochore protein DAM1</fullName>
    </alternativeName>
</protein>
<evidence type="ECO:0000256" key="2">
    <source>
        <dbReference type="ARBA" id="ARBA00004186"/>
    </source>
</evidence>
<evidence type="ECO:0000256" key="9">
    <source>
        <dbReference type="ARBA" id="ARBA00022829"/>
    </source>
</evidence>
<dbReference type="GO" id="GO:0042729">
    <property type="term" value="C:DASH complex"/>
    <property type="evidence" value="ECO:0007669"/>
    <property type="project" value="InterPro"/>
</dbReference>
<dbReference type="PANTHER" id="PTHR28113:SF1">
    <property type="entry name" value="DASH COMPLEX SUBUNIT DAM1"/>
    <property type="match status" value="1"/>
</dbReference>
<evidence type="ECO:0000256" key="3">
    <source>
        <dbReference type="ARBA" id="ARBA00004629"/>
    </source>
</evidence>
<evidence type="ECO:0000256" key="10">
    <source>
        <dbReference type="ARBA" id="ARBA00022838"/>
    </source>
</evidence>
<keyword evidence="10" id="KW-0995">Kinetochore</keyword>
<evidence type="ECO:0000256" key="5">
    <source>
        <dbReference type="ARBA" id="ARBA00020497"/>
    </source>
</evidence>
<dbReference type="InterPro" id="IPR013962">
    <property type="entry name" value="DASH_Dam1"/>
</dbReference>
<keyword evidence="8" id="KW-0493">Microtubule</keyword>
<name>A0A9W4XKT6_9ASCO</name>
<evidence type="ECO:0000256" key="4">
    <source>
        <dbReference type="ARBA" id="ARBA00010073"/>
    </source>
</evidence>
<keyword evidence="19" id="KW-1185">Reference proteome</keyword>
<evidence type="ECO:0000256" key="11">
    <source>
        <dbReference type="ARBA" id="ARBA00023212"/>
    </source>
</evidence>
<keyword evidence="16" id="KW-0175">Coiled coil</keyword>
<dbReference type="Proteomes" id="UP001152885">
    <property type="component" value="Unassembled WGS sequence"/>
</dbReference>
<keyword evidence="7" id="KW-0963">Cytoplasm</keyword>
<evidence type="ECO:0000256" key="13">
    <source>
        <dbReference type="ARBA" id="ARBA00023328"/>
    </source>
</evidence>
<keyword evidence="6" id="KW-0158">Chromosome</keyword>
<proteinExistence type="inferred from homology"/>
<reference evidence="18" key="1">
    <citation type="submission" date="2022-12" db="EMBL/GenBank/DDBJ databases">
        <authorList>
            <person name="Brejova B."/>
        </authorList>
    </citation>
    <scope>NUCLEOTIDE SEQUENCE</scope>
</reference>
<comment type="subcellular location">
    <subcellularLocation>
        <location evidence="3">Chromosome</location>
        <location evidence="3">Centromere</location>
        <location evidence="3">Kinetochore</location>
    </subcellularLocation>
    <subcellularLocation>
        <location evidence="2">Cytoplasm</location>
        <location evidence="2">Cytoskeleton</location>
        <location evidence="2">Spindle</location>
    </subcellularLocation>
    <subcellularLocation>
        <location evidence="1">Nucleus</location>
    </subcellularLocation>
</comment>
<dbReference type="GO" id="GO:1990758">
    <property type="term" value="P:mitotic sister chromatid biorientation"/>
    <property type="evidence" value="ECO:0007669"/>
    <property type="project" value="TreeGrafter"/>
</dbReference>
<gene>
    <name evidence="18" type="ORF">CANVERA_P1934</name>
</gene>
<dbReference type="AlphaFoldDB" id="A0A9W4XKT6"/>
<evidence type="ECO:0000256" key="7">
    <source>
        <dbReference type="ARBA" id="ARBA00022490"/>
    </source>
</evidence>
<comment type="caution">
    <text evidence="18">The sequence shown here is derived from an EMBL/GenBank/DDBJ whole genome shotgun (WGS) entry which is preliminary data.</text>
</comment>
<organism evidence="18 19">
    <name type="scientific">Candida verbasci</name>
    <dbReference type="NCBI Taxonomy" id="1227364"/>
    <lineage>
        <taxon>Eukaryota</taxon>
        <taxon>Fungi</taxon>
        <taxon>Dikarya</taxon>
        <taxon>Ascomycota</taxon>
        <taxon>Saccharomycotina</taxon>
        <taxon>Pichiomycetes</taxon>
        <taxon>Debaryomycetaceae</taxon>
        <taxon>Candida/Lodderomyces clade</taxon>
        <taxon>Candida</taxon>
    </lineage>
</organism>
<evidence type="ECO:0000256" key="16">
    <source>
        <dbReference type="SAM" id="Coils"/>
    </source>
</evidence>
<dbReference type="GO" id="GO:1990537">
    <property type="term" value="C:mitotic spindle polar microtubule"/>
    <property type="evidence" value="ECO:0007669"/>
    <property type="project" value="TreeGrafter"/>
</dbReference>
<evidence type="ECO:0000256" key="17">
    <source>
        <dbReference type="SAM" id="MobiDB-lite"/>
    </source>
</evidence>
<evidence type="ECO:0000256" key="12">
    <source>
        <dbReference type="ARBA" id="ARBA00023242"/>
    </source>
</evidence>
<dbReference type="OrthoDB" id="5586015at2759"/>
<keyword evidence="9" id="KW-0159">Chromosome partition</keyword>
<feature type="coiled-coil region" evidence="16">
    <location>
        <begin position="117"/>
        <end position="151"/>
    </location>
</feature>
<evidence type="ECO:0000256" key="8">
    <source>
        <dbReference type="ARBA" id="ARBA00022701"/>
    </source>
</evidence>
<feature type="region of interest" description="Disordered" evidence="17">
    <location>
        <begin position="1"/>
        <end position="31"/>
    </location>
</feature>
<accession>A0A9W4XKT6</accession>
<dbReference type="PANTHER" id="PTHR28113">
    <property type="entry name" value="DASH COMPLEX SUBUNIT DAM1"/>
    <property type="match status" value="1"/>
</dbReference>
<evidence type="ECO:0000256" key="6">
    <source>
        <dbReference type="ARBA" id="ARBA00022454"/>
    </source>
</evidence>
<evidence type="ECO:0000313" key="18">
    <source>
        <dbReference type="EMBL" id="CAI5757420.1"/>
    </source>
</evidence>
<keyword evidence="11" id="KW-0206">Cytoskeleton</keyword>